<evidence type="ECO:0000313" key="4">
    <source>
        <dbReference type="Proteomes" id="UP000195570"/>
    </source>
</evidence>
<dbReference type="InterPro" id="IPR005225">
    <property type="entry name" value="Small_GTP-bd"/>
</dbReference>
<keyword evidence="2" id="KW-0342">GTP-binding</keyword>
<dbReference type="InterPro" id="IPR001806">
    <property type="entry name" value="Small_GTPase"/>
</dbReference>
<evidence type="ECO:0000313" key="3">
    <source>
        <dbReference type="EMBL" id="SCU69365.1"/>
    </source>
</evidence>
<reference evidence="3" key="1">
    <citation type="submission" date="2016-09" db="EMBL/GenBank/DDBJ databases">
        <authorList>
            <person name="Hebert L."/>
            <person name="Moumen B."/>
        </authorList>
    </citation>
    <scope>NUCLEOTIDE SEQUENCE [LARGE SCALE GENOMIC DNA]</scope>
    <source>
        <strain evidence="3">OVI</strain>
    </source>
</reference>
<dbReference type="PRINTS" id="PR00449">
    <property type="entry name" value="RASTRNSFRMNG"/>
</dbReference>
<dbReference type="PROSITE" id="PS51421">
    <property type="entry name" value="RAS"/>
    <property type="match status" value="1"/>
</dbReference>
<dbReference type="SMART" id="SM00173">
    <property type="entry name" value="RAS"/>
    <property type="match status" value="1"/>
</dbReference>
<dbReference type="InterPro" id="IPR027417">
    <property type="entry name" value="P-loop_NTPase"/>
</dbReference>
<dbReference type="RefSeq" id="XP_067080350.1">
    <property type="nucleotide sequence ID" value="XM_067224249.1"/>
</dbReference>
<proteinExistence type="predicted"/>
<dbReference type="PROSITE" id="PS51419">
    <property type="entry name" value="RAB"/>
    <property type="match status" value="1"/>
</dbReference>
<dbReference type="SMART" id="SM00174">
    <property type="entry name" value="RHO"/>
    <property type="match status" value="1"/>
</dbReference>
<organism evidence="3 4">
    <name type="scientific">Trypanosoma equiperdum</name>
    <dbReference type="NCBI Taxonomy" id="5694"/>
    <lineage>
        <taxon>Eukaryota</taxon>
        <taxon>Discoba</taxon>
        <taxon>Euglenozoa</taxon>
        <taxon>Kinetoplastea</taxon>
        <taxon>Metakinetoplastina</taxon>
        <taxon>Trypanosomatida</taxon>
        <taxon>Trypanosomatidae</taxon>
        <taxon>Trypanosoma</taxon>
    </lineage>
</organism>
<dbReference type="SUPFAM" id="SSF52540">
    <property type="entry name" value="P-loop containing nucleoside triphosphate hydrolases"/>
    <property type="match status" value="1"/>
</dbReference>
<dbReference type="Pfam" id="PF00071">
    <property type="entry name" value="Ras"/>
    <property type="match status" value="1"/>
</dbReference>
<dbReference type="GeneID" id="92374871"/>
<keyword evidence="1" id="KW-0547">Nucleotide-binding</keyword>
<keyword evidence="4" id="KW-1185">Reference proteome</keyword>
<evidence type="ECO:0000256" key="2">
    <source>
        <dbReference type="ARBA" id="ARBA00023134"/>
    </source>
</evidence>
<dbReference type="AlphaFoldDB" id="A0A1G4IBL5"/>
<dbReference type="GO" id="GO:0003924">
    <property type="term" value="F:GTPase activity"/>
    <property type="evidence" value="ECO:0007669"/>
    <property type="project" value="InterPro"/>
</dbReference>
<accession>A0A1G4IBL5</accession>
<dbReference type="VEuPathDB" id="TriTrypDB:TEOVI_000093100"/>
<dbReference type="Proteomes" id="UP000195570">
    <property type="component" value="Unassembled WGS sequence"/>
</dbReference>
<protein>
    <submittedName>
        <fullName evidence="3">Small GTP-binding protein Rab18</fullName>
    </submittedName>
</protein>
<dbReference type="PANTHER" id="PTHR47977">
    <property type="entry name" value="RAS-RELATED PROTEIN RAB"/>
    <property type="match status" value="1"/>
</dbReference>
<dbReference type="EMBL" id="CZPT02001198">
    <property type="protein sequence ID" value="SCU69365.1"/>
    <property type="molecule type" value="Genomic_DNA"/>
</dbReference>
<comment type="caution">
    <text evidence="3">The sequence shown here is derived from an EMBL/GenBank/DDBJ whole genome shotgun (WGS) entry which is preliminary data.</text>
</comment>
<evidence type="ECO:0000256" key="1">
    <source>
        <dbReference type="ARBA" id="ARBA00022741"/>
    </source>
</evidence>
<dbReference type="InterPro" id="IPR050227">
    <property type="entry name" value="Rab"/>
</dbReference>
<gene>
    <name evidence="3" type="ORF">TEOVI_000093100</name>
</gene>
<dbReference type="FunFam" id="3.40.50.300:FF:001918">
    <property type="entry name" value="Small GTP-binding protein Rab18"/>
    <property type="match status" value="1"/>
</dbReference>
<name>A0A1G4IBL5_TRYEQ</name>
<sequence length="215" mass="23468">MAQGDNSPVKIVLLGESGVGKSSLLLSFSLGTFDGDVRSTIGIDFRTKDVSVVDSMGRQKKLKLHLWDTAGQERFRTLTSSYYRGAHAVVLVYDVNEPQTFHALRKWIDEADAFCRLDGVEEAVVYLLVGNKIDKCEVGGGATGMAVPKEDAQQLARDRHMLLAFTSAKTRVGVEQAFDEVARSAYEKMMSKSESRYSGVNLSKTSDPTSGAVCC</sequence>
<dbReference type="NCBIfam" id="TIGR00231">
    <property type="entry name" value="small_GTP"/>
    <property type="match status" value="1"/>
</dbReference>
<dbReference type="Gene3D" id="3.40.50.300">
    <property type="entry name" value="P-loop containing nucleotide triphosphate hydrolases"/>
    <property type="match status" value="1"/>
</dbReference>
<dbReference type="PROSITE" id="PS51420">
    <property type="entry name" value="RHO"/>
    <property type="match status" value="1"/>
</dbReference>
<dbReference type="SMART" id="SM00175">
    <property type="entry name" value="RAB"/>
    <property type="match status" value="1"/>
</dbReference>
<dbReference type="GO" id="GO:0005525">
    <property type="term" value="F:GTP binding"/>
    <property type="evidence" value="ECO:0007669"/>
    <property type="project" value="UniProtKB-KW"/>
</dbReference>